<dbReference type="Proteomes" id="UP000093928">
    <property type="component" value="Unassembled WGS sequence"/>
</dbReference>
<sequence length="94" mass="10216">MSQQNAVAKAKEYLSMSAFSRTGLIDQLEYEGFSTEDATYAVNTIAVDWNQQAAKKAKEYLSMSAFSRSGLLDQLAYEGFTPAQAQYGVAATGL</sequence>
<proteinExistence type="predicted"/>
<accession>A0A1A3P5G2</accession>
<gene>
    <name evidence="2" type="ORF">A5634_19645</name>
</gene>
<reference evidence="2 3" key="1">
    <citation type="submission" date="2016-06" db="EMBL/GenBank/DDBJ databases">
        <authorList>
            <person name="Kjaerup R.B."/>
            <person name="Dalgaard T.S."/>
            <person name="Juul-Madsen H.R."/>
        </authorList>
    </citation>
    <scope>NUCLEOTIDE SEQUENCE [LARGE SCALE GENOMIC DNA]</scope>
    <source>
        <strain evidence="2 3">1165133.8</strain>
    </source>
</reference>
<comment type="caution">
    <text evidence="2">The sequence shown here is derived from an EMBL/GenBank/DDBJ whole genome shotgun (WGS) entry which is preliminary data.</text>
</comment>
<evidence type="ECO:0000313" key="2">
    <source>
        <dbReference type="EMBL" id="OBK28910.1"/>
    </source>
</evidence>
<evidence type="ECO:0000313" key="3">
    <source>
        <dbReference type="Proteomes" id="UP000093928"/>
    </source>
</evidence>
<organism evidence="2 3">
    <name type="scientific">Mycobacterium asiaticum</name>
    <dbReference type="NCBI Taxonomy" id="1790"/>
    <lineage>
        <taxon>Bacteria</taxon>
        <taxon>Bacillati</taxon>
        <taxon>Actinomycetota</taxon>
        <taxon>Actinomycetes</taxon>
        <taxon>Mycobacteriales</taxon>
        <taxon>Mycobacteriaceae</taxon>
        <taxon>Mycobacterium</taxon>
    </lineage>
</organism>
<dbReference type="Pfam" id="PF07553">
    <property type="entry name" value="Lipoprotein_Ltp"/>
    <property type="match status" value="2"/>
</dbReference>
<dbReference type="Gene3D" id="1.10.10.10">
    <property type="entry name" value="Winged helix-like DNA-binding domain superfamily/Winged helix DNA-binding domain"/>
    <property type="match status" value="2"/>
</dbReference>
<protein>
    <recommendedName>
        <fullName evidence="1">Putative host cell surface-exposed lipoprotein Ltp-like HTH region domain-containing protein</fullName>
    </recommendedName>
</protein>
<evidence type="ECO:0000259" key="1">
    <source>
        <dbReference type="Pfam" id="PF07553"/>
    </source>
</evidence>
<name>A0A1A3P5G2_MYCAS</name>
<dbReference type="AlphaFoldDB" id="A0A1A3P5G2"/>
<dbReference type="EMBL" id="LZLS01000065">
    <property type="protein sequence ID" value="OBK28910.1"/>
    <property type="molecule type" value="Genomic_DNA"/>
</dbReference>
<feature type="domain" description="Putative host cell surface-exposed lipoprotein Ltp-like HTH region" evidence="1">
    <location>
        <begin position="3"/>
        <end position="45"/>
    </location>
</feature>
<dbReference type="InterPro" id="IPR036388">
    <property type="entry name" value="WH-like_DNA-bd_sf"/>
</dbReference>
<dbReference type="InterPro" id="IPR011434">
    <property type="entry name" value="Ltp-like_HTH"/>
</dbReference>
<feature type="domain" description="Putative host cell surface-exposed lipoprotein Ltp-like HTH region" evidence="1">
    <location>
        <begin position="48"/>
        <end position="90"/>
    </location>
</feature>